<dbReference type="Pfam" id="PF00301">
    <property type="entry name" value="Rubredoxin"/>
    <property type="match status" value="1"/>
</dbReference>
<dbReference type="GO" id="GO:0005506">
    <property type="term" value="F:iron ion binding"/>
    <property type="evidence" value="ECO:0007669"/>
    <property type="project" value="InterPro"/>
</dbReference>
<dbReference type="eggNOG" id="COG1773">
    <property type="taxonomic scope" value="Bacteria"/>
</dbReference>
<dbReference type="RefSeq" id="WP_013766975.1">
    <property type="nucleotide sequence ID" value="NC_015510.1"/>
</dbReference>
<keyword evidence="1" id="KW-0813">Transport</keyword>
<dbReference type="KEGG" id="hhy:Halhy_4600"/>
<evidence type="ECO:0000256" key="3">
    <source>
        <dbReference type="ARBA" id="ARBA00022982"/>
    </source>
</evidence>
<keyword evidence="7" id="KW-1185">Reference proteome</keyword>
<evidence type="ECO:0000313" key="6">
    <source>
        <dbReference type="EMBL" id="AEE52437.1"/>
    </source>
</evidence>
<keyword evidence="4" id="KW-0408">Iron</keyword>
<accession>F4KUK1</accession>
<dbReference type="InterPro" id="IPR024935">
    <property type="entry name" value="Rubredoxin_dom"/>
</dbReference>
<dbReference type="HOGENOM" id="CLU_563563_0_0_10"/>
<dbReference type="STRING" id="760192.Halhy_4600"/>
<evidence type="ECO:0000256" key="1">
    <source>
        <dbReference type="ARBA" id="ARBA00022448"/>
    </source>
</evidence>
<organism evidence="6 7">
    <name type="scientific">Haliscomenobacter hydrossis (strain ATCC 27775 / DSM 1100 / LMG 10767 / O)</name>
    <dbReference type="NCBI Taxonomy" id="760192"/>
    <lineage>
        <taxon>Bacteria</taxon>
        <taxon>Pseudomonadati</taxon>
        <taxon>Bacteroidota</taxon>
        <taxon>Saprospiria</taxon>
        <taxon>Saprospirales</taxon>
        <taxon>Haliscomenobacteraceae</taxon>
        <taxon>Haliscomenobacter</taxon>
    </lineage>
</organism>
<keyword evidence="2" id="KW-0479">Metal-binding</keyword>
<reference evidence="6 7" key="1">
    <citation type="journal article" date="2011" name="Stand. Genomic Sci.">
        <title>Complete genome sequence of Haliscomenobacter hydrossis type strain (O).</title>
        <authorList>
            <consortium name="US DOE Joint Genome Institute (JGI-PGF)"/>
            <person name="Daligault H."/>
            <person name="Lapidus A."/>
            <person name="Zeytun A."/>
            <person name="Nolan M."/>
            <person name="Lucas S."/>
            <person name="Del Rio T.G."/>
            <person name="Tice H."/>
            <person name="Cheng J.F."/>
            <person name="Tapia R."/>
            <person name="Han C."/>
            <person name="Goodwin L."/>
            <person name="Pitluck S."/>
            <person name="Liolios K."/>
            <person name="Pagani I."/>
            <person name="Ivanova N."/>
            <person name="Huntemann M."/>
            <person name="Mavromatis K."/>
            <person name="Mikhailova N."/>
            <person name="Pati A."/>
            <person name="Chen A."/>
            <person name="Palaniappan K."/>
            <person name="Land M."/>
            <person name="Hauser L."/>
            <person name="Brambilla E.M."/>
            <person name="Rohde M."/>
            <person name="Verbarg S."/>
            <person name="Goker M."/>
            <person name="Bristow J."/>
            <person name="Eisen J.A."/>
            <person name="Markowitz V."/>
            <person name="Hugenholtz P."/>
            <person name="Kyrpides N.C."/>
            <person name="Klenk H.P."/>
            <person name="Woyke T."/>
        </authorList>
    </citation>
    <scope>NUCLEOTIDE SEQUENCE [LARGE SCALE GENOMIC DNA]</scope>
    <source>
        <strain evidence="7">ATCC 27775 / DSM 1100 / LMG 10767 / O</strain>
    </source>
</reference>
<dbReference type="Proteomes" id="UP000008461">
    <property type="component" value="Chromosome"/>
</dbReference>
<dbReference type="eggNOG" id="COG0155">
    <property type="taxonomic scope" value="Bacteria"/>
</dbReference>
<evidence type="ECO:0000256" key="4">
    <source>
        <dbReference type="ARBA" id="ARBA00023004"/>
    </source>
</evidence>
<name>F4KUK1_HALH1</name>
<sequence length="484" mass="55477">MRQNLQRILVRGGVLSPSELKQIVELAELAGIDALMFGSRQDILLPTDQDLSVIAQDFPQLSIENLSANVYQNILCSYVSADIFPGTAWLSSAMYLYVLEQFTEPQKLEINITDPKQRLVPLFTGHLNFIASSVEDYWHFYVRLPHWQKPEAFPVLIYSWDMARIAKAIENLSAPIADIATLFNYLNTTLETNSRVPQEPLQLPSYTFPYYEGMNRFNVDQYWLGLYWRNNRYDLTFLKAMCDLCFECKIGKICITPWKSFIVKGIHQRYEMAWQKLLGRFGINERHSSLEMNWHVPASDDEAMDLKRFIVRNFDQNDISTYGLTFGITSTYSINFTSILIQRNPQPRVVQHFQVRPTYNVLHAKNFDPNTLQYETYAQDVDKIELPGLLMELSRLYFEGLGAVSAAQKPLVVAVPPPIRHLHDHHEAFQCPNCLSVYDSRFGDVLQNILAGVAFSALPEDYCCGVCETGKEEFVAMEGSTQLG</sequence>
<reference key="2">
    <citation type="submission" date="2011-04" db="EMBL/GenBank/DDBJ databases">
        <title>Complete sequence of chromosome of Haliscomenobacter hydrossis DSM 1100.</title>
        <authorList>
            <consortium name="US DOE Joint Genome Institute (JGI-PGF)"/>
            <person name="Lucas S."/>
            <person name="Han J."/>
            <person name="Lapidus A."/>
            <person name="Bruce D."/>
            <person name="Goodwin L."/>
            <person name="Pitluck S."/>
            <person name="Peters L."/>
            <person name="Kyrpides N."/>
            <person name="Mavromatis K."/>
            <person name="Ivanova N."/>
            <person name="Ovchinnikova G."/>
            <person name="Pagani I."/>
            <person name="Daligault H."/>
            <person name="Detter J.C."/>
            <person name="Han C."/>
            <person name="Land M."/>
            <person name="Hauser L."/>
            <person name="Markowitz V."/>
            <person name="Cheng J.-F."/>
            <person name="Hugenholtz P."/>
            <person name="Woyke T."/>
            <person name="Wu D."/>
            <person name="Verbarg S."/>
            <person name="Frueling A."/>
            <person name="Brambilla E."/>
            <person name="Klenk H.-P."/>
            <person name="Eisen J.A."/>
        </authorList>
    </citation>
    <scope>NUCLEOTIDE SEQUENCE</scope>
    <source>
        <strain>DSM 1100</strain>
    </source>
</reference>
<dbReference type="Gene3D" id="2.20.28.10">
    <property type="match status" value="1"/>
</dbReference>
<feature type="domain" description="Rubredoxin-like" evidence="5">
    <location>
        <begin position="426"/>
        <end position="477"/>
    </location>
</feature>
<evidence type="ECO:0000259" key="5">
    <source>
        <dbReference type="PROSITE" id="PS50903"/>
    </source>
</evidence>
<dbReference type="SUPFAM" id="SSF57802">
    <property type="entry name" value="Rubredoxin-like"/>
    <property type="match status" value="1"/>
</dbReference>
<dbReference type="OrthoDB" id="9758182at2"/>
<dbReference type="InterPro" id="IPR024934">
    <property type="entry name" value="Rubredoxin-like_dom"/>
</dbReference>
<dbReference type="AlphaFoldDB" id="F4KUK1"/>
<protein>
    <submittedName>
        <fullName evidence="6">Rubredoxin-type Fe(Cys)4 protein</fullName>
    </submittedName>
</protein>
<evidence type="ECO:0000313" key="7">
    <source>
        <dbReference type="Proteomes" id="UP000008461"/>
    </source>
</evidence>
<keyword evidence="3" id="KW-0249">Electron transport</keyword>
<proteinExistence type="predicted"/>
<dbReference type="EMBL" id="CP002691">
    <property type="protein sequence ID" value="AEE52437.1"/>
    <property type="molecule type" value="Genomic_DNA"/>
</dbReference>
<evidence type="ECO:0000256" key="2">
    <source>
        <dbReference type="ARBA" id="ARBA00022723"/>
    </source>
</evidence>
<gene>
    <name evidence="6" type="ordered locus">Halhy_4600</name>
</gene>
<dbReference type="PROSITE" id="PS50903">
    <property type="entry name" value="RUBREDOXIN_LIKE"/>
    <property type="match status" value="1"/>
</dbReference>
<dbReference type="CDD" id="cd00730">
    <property type="entry name" value="rubredoxin"/>
    <property type="match status" value="1"/>
</dbReference>